<keyword evidence="2" id="KW-1185">Reference proteome</keyword>
<evidence type="ECO:0000313" key="1">
    <source>
        <dbReference type="EMBL" id="GCF93054.1"/>
    </source>
</evidence>
<gene>
    <name evidence="1" type="ORF">NRIC_09450</name>
</gene>
<reference evidence="2" key="1">
    <citation type="submission" date="2019-02" db="EMBL/GenBank/DDBJ databases">
        <title>Draft genome sequence of Enterococcus sp. Gos25-1.</title>
        <authorList>
            <person name="Tanaka N."/>
            <person name="Shiwa Y."/>
            <person name="Fujita N."/>
        </authorList>
    </citation>
    <scope>NUCLEOTIDE SEQUENCE [LARGE SCALE GENOMIC DNA]</scope>
    <source>
        <strain evidence="2">Gos25-1</strain>
    </source>
</reference>
<sequence length="64" mass="7031">MVALIYNEMGINSMLLKAGSYTSTMTLSAFGSISVWLAAPNINTTKNSQPVTPKGWLVDWHRLC</sequence>
<dbReference type="Proteomes" id="UP000290567">
    <property type="component" value="Unassembled WGS sequence"/>
</dbReference>
<comment type="caution">
    <text evidence="1">The sequence shown here is derived from an EMBL/GenBank/DDBJ whole genome shotgun (WGS) entry which is preliminary data.</text>
</comment>
<organism evidence="1 2">
    <name type="scientific">Enterococcus florum</name>
    <dbReference type="NCBI Taxonomy" id="2480627"/>
    <lineage>
        <taxon>Bacteria</taxon>
        <taxon>Bacillati</taxon>
        <taxon>Bacillota</taxon>
        <taxon>Bacilli</taxon>
        <taxon>Lactobacillales</taxon>
        <taxon>Enterococcaceae</taxon>
        <taxon>Enterococcus</taxon>
    </lineage>
</organism>
<proteinExistence type="predicted"/>
<accession>A0A4P5P9P9</accession>
<dbReference type="AlphaFoldDB" id="A0A4P5P9P9"/>
<dbReference type="EMBL" id="BJCC01000008">
    <property type="protein sequence ID" value="GCF93054.1"/>
    <property type="molecule type" value="Genomic_DNA"/>
</dbReference>
<protein>
    <submittedName>
        <fullName evidence="1">Uncharacterized protein</fullName>
    </submittedName>
</protein>
<name>A0A4P5P9P9_9ENTE</name>
<evidence type="ECO:0000313" key="2">
    <source>
        <dbReference type="Proteomes" id="UP000290567"/>
    </source>
</evidence>